<reference evidence="3" key="1">
    <citation type="submission" date="2016-03" db="EMBL/GenBank/DDBJ databases">
        <authorList>
            <person name="Guldener U."/>
        </authorList>
    </citation>
    <scope>NUCLEOTIDE SEQUENCE [LARGE SCALE GENOMIC DNA]</scope>
    <source>
        <strain evidence="3">04CH-RAC-A.6.1</strain>
    </source>
</reference>
<keyword evidence="3" id="KW-1185">Reference proteome</keyword>
<dbReference type="Proteomes" id="UP000178912">
    <property type="component" value="Unassembled WGS sequence"/>
</dbReference>
<evidence type="ECO:0000313" key="2">
    <source>
        <dbReference type="EMBL" id="CZT08769.1"/>
    </source>
</evidence>
<evidence type="ECO:0000313" key="3">
    <source>
        <dbReference type="Proteomes" id="UP000178912"/>
    </source>
</evidence>
<sequence length="87" mass="10088">MWVQVYSSQYLELKLATSGLSRQSKYIVEKYKQTRFGLKVVKLDIGIEKSSNRKLRFAYGGKKKSHCPGLRMEDGEDKDEEEALRRG</sequence>
<dbReference type="EMBL" id="FJUX01000107">
    <property type="protein sequence ID" value="CZT08769.1"/>
    <property type="molecule type" value="Genomic_DNA"/>
</dbReference>
<protein>
    <submittedName>
        <fullName evidence="2">Uncharacterized protein</fullName>
    </submittedName>
</protein>
<feature type="compositionally biased region" description="Acidic residues" evidence="1">
    <location>
        <begin position="74"/>
        <end position="87"/>
    </location>
</feature>
<organism evidence="2 3">
    <name type="scientific">Rhynchosporium agropyri</name>
    <dbReference type="NCBI Taxonomy" id="914238"/>
    <lineage>
        <taxon>Eukaryota</taxon>
        <taxon>Fungi</taxon>
        <taxon>Dikarya</taxon>
        <taxon>Ascomycota</taxon>
        <taxon>Pezizomycotina</taxon>
        <taxon>Leotiomycetes</taxon>
        <taxon>Helotiales</taxon>
        <taxon>Ploettnerulaceae</taxon>
        <taxon>Rhynchosporium</taxon>
    </lineage>
</organism>
<name>A0A1E1LGA2_9HELO</name>
<accession>A0A1E1LGA2</accession>
<gene>
    <name evidence="2" type="ORF">RAG0_13752</name>
</gene>
<evidence type="ECO:0000256" key="1">
    <source>
        <dbReference type="SAM" id="MobiDB-lite"/>
    </source>
</evidence>
<dbReference type="AlphaFoldDB" id="A0A1E1LGA2"/>
<proteinExistence type="predicted"/>
<feature type="region of interest" description="Disordered" evidence="1">
    <location>
        <begin position="62"/>
        <end position="87"/>
    </location>
</feature>